<evidence type="ECO:0000313" key="2">
    <source>
        <dbReference type="Ensembl" id="ENSMPUP00000019052.1"/>
    </source>
</evidence>
<reference evidence="2" key="1">
    <citation type="submission" date="2024-06" db="UniProtKB">
        <authorList>
            <consortium name="Ensembl"/>
        </authorList>
    </citation>
    <scope>IDENTIFICATION</scope>
</reference>
<feature type="region of interest" description="Disordered" evidence="1">
    <location>
        <begin position="1"/>
        <end position="287"/>
    </location>
</feature>
<name>M3Z639_MUSPF</name>
<evidence type="ECO:0000256" key="1">
    <source>
        <dbReference type="SAM" id="MobiDB-lite"/>
    </source>
</evidence>
<accession>M3Z639</accession>
<feature type="compositionally biased region" description="Basic and acidic residues" evidence="1">
    <location>
        <begin position="236"/>
        <end position="247"/>
    </location>
</feature>
<protein>
    <submittedName>
        <fullName evidence="2">Uncharacterized protein</fullName>
    </submittedName>
</protein>
<dbReference type="InParanoid" id="M3Z639"/>
<dbReference type="AlphaFoldDB" id="M3Z639"/>
<feature type="compositionally biased region" description="Basic residues" evidence="1">
    <location>
        <begin position="223"/>
        <end position="235"/>
    </location>
</feature>
<dbReference type="Ensembl" id="ENSMPUT00000019327.1">
    <property type="protein sequence ID" value="ENSMPUP00000019052.1"/>
    <property type="gene ID" value="ENSMPUG00000019175.1"/>
</dbReference>
<feature type="compositionally biased region" description="Basic and acidic residues" evidence="1">
    <location>
        <begin position="259"/>
        <end position="272"/>
    </location>
</feature>
<dbReference type="EMBL" id="AEYP01037693">
    <property type="status" value="NOT_ANNOTATED_CDS"/>
    <property type="molecule type" value="Genomic_DNA"/>
</dbReference>
<feature type="compositionally biased region" description="Low complexity" evidence="1">
    <location>
        <begin position="45"/>
        <end position="62"/>
    </location>
</feature>
<organism evidence="2">
    <name type="scientific">Mustela putorius furo</name>
    <name type="common">European domestic ferret</name>
    <name type="synonym">Mustela furo</name>
    <dbReference type="NCBI Taxonomy" id="9669"/>
    <lineage>
        <taxon>Eukaryota</taxon>
        <taxon>Metazoa</taxon>
        <taxon>Chordata</taxon>
        <taxon>Craniata</taxon>
        <taxon>Vertebrata</taxon>
        <taxon>Euteleostomi</taxon>
        <taxon>Mammalia</taxon>
        <taxon>Eutheria</taxon>
        <taxon>Laurasiatheria</taxon>
        <taxon>Carnivora</taxon>
        <taxon>Caniformia</taxon>
        <taxon>Musteloidea</taxon>
        <taxon>Mustelidae</taxon>
        <taxon>Mustelinae</taxon>
        <taxon>Mustela</taxon>
    </lineage>
</organism>
<proteinExistence type="predicted"/>
<dbReference type="HOGENOM" id="CLU_827805_0_0_1"/>
<feature type="compositionally biased region" description="Basic residues" evidence="1">
    <location>
        <begin position="1"/>
        <end position="12"/>
    </location>
</feature>
<sequence>ERTKTRTRRKGSRGALSPAPPRVPWKPPHRARRSSTVGWHGPCFGRAPAATGGSGPAAGAAALQESRFSGPARCCARPSASEPRRRAARRARGSNLHAKEHVPAPTPTVWRARAPSRTPSGPAQARVRRGPAGLPAAQPRTPRGAARVSPQSAEGTGREPAPASFRPSPRLDGPPASLGSRLGRGRCPGRALWEKHPQMTTRPGPEIGRAGSPPARLPDIGHARRARKASRRRRPAGRELTEGERRPRWPPTLGGQELRLGRARWDGDEVPDRGPGTPDAGGLGEHTSQEVRGHWSFGHGDVPGTAHCGLALGPEMVCPGRLDRPVRPLPVLLSAL</sequence>